<evidence type="ECO:0000256" key="1">
    <source>
        <dbReference type="SAM" id="MobiDB-lite"/>
    </source>
</evidence>
<feature type="region of interest" description="Disordered" evidence="1">
    <location>
        <begin position="1"/>
        <end position="35"/>
    </location>
</feature>
<reference evidence="2" key="1">
    <citation type="journal article" date="2021" name="Genome Biol. Evol.">
        <title>A High-Quality Reference Genome for a Parasitic Bivalve with Doubly Uniparental Inheritance (Bivalvia: Unionida).</title>
        <authorList>
            <person name="Smith C.H."/>
        </authorList>
    </citation>
    <scope>NUCLEOTIDE SEQUENCE</scope>
    <source>
        <strain evidence="2">CHS0354</strain>
    </source>
</reference>
<proteinExistence type="predicted"/>
<dbReference type="Proteomes" id="UP001195483">
    <property type="component" value="Unassembled WGS sequence"/>
</dbReference>
<sequence>MKAMNQEEVLAKAQKKSKKYKEHSQLQRKASTTEEFQRRLDEGLEEIKGVKAICDDILVWGSGEDDTEATQDNDESFGNVLRDVAK</sequence>
<reference evidence="2" key="2">
    <citation type="journal article" date="2021" name="Genome Biol. Evol.">
        <title>Developing a high-quality reference genome for a parasitic bivalve with doubly uniparental inheritance (Bivalvia: Unionida).</title>
        <authorList>
            <person name="Smith C.H."/>
        </authorList>
    </citation>
    <scope>NUCLEOTIDE SEQUENCE</scope>
    <source>
        <strain evidence="2">CHS0354</strain>
        <tissue evidence="2">Mantle</tissue>
    </source>
</reference>
<feature type="region of interest" description="Disordered" evidence="1">
    <location>
        <begin position="63"/>
        <end position="86"/>
    </location>
</feature>
<feature type="compositionally biased region" description="Acidic residues" evidence="1">
    <location>
        <begin position="63"/>
        <end position="75"/>
    </location>
</feature>
<keyword evidence="3" id="KW-1185">Reference proteome</keyword>
<comment type="caution">
    <text evidence="2">The sequence shown here is derived from an EMBL/GenBank/DDBJ whole genome shotgun (WGS) entry which is preliminary data.</text>
</comment>
<name>A0AAE0WEI5_9BIVA</name>
<protein>
    <submittedName>
        <fullName evidence="2">Uncharacterized protein</fullName>
    </submittedName>
</protein>
<evidence type="ECO:0000313" key="2">
    <source>
        <dbReference type="EMBL" id="KAK3612343.1"/>
    </source>
</evidence>
<evidence type="ECO:0000313" key="3">
    <source>
        <dbReference type="Proteomes" id="UP001195483"/>
    </source>
</evidence>
<reference evidence="2" key="3">
    <citation type="submission" date="2023-05" db="EMBL/GenBank/DDBJ databases">
        <authorList>
            <person name="Smith C.H."/>
        </authorList>
    </citation>
    <scope>NUCLEOTIDE SEQUENCE</scope>
    <source>
        <strain evidence="2">CHS0354</strain>
        <tissue evidence="2">Mantle</tissue>
    </source>
</reference>
<organism evidence="2 3">
    <name type="scientific">Potamilus streckersoni</name>
    <dbReference type="NCBI Taxonomy" id="2493646"/>
    <lineage>
        <taxon>Eukaryota</taxon>
        <taxon>Metazoa</taxon>
        <taxon>Spiralia</taxon>
        <taxon>Lophotrochozoa</taxon>
        <taxon>Mollusca</taxon>
        <taxon>Bivalvia</taxon>
        <taxon>Autobranchia</taxon>
        <taxon>Heteroconchia</taxon>
        <taxon>Palaeoheterodonta</taxon>
        <taxon>Unionida</taxon>
        <taxon>Unionoidea</taxon>
        <taxon>Unionidae</taxon>
        <taxon>Ambleminae</taxon>
        <taxon>Lampsilini</taxon>
        <taxon>Potamilus</taxon>
    </lineage>
</organism>
<dbReference type="EMBL" id="JAEAOA010000686">
    <property type="protein sequence ID" value="KAK3612343.1"/>
    <property type="molecule type" value="Genomic_DNA"/>
</dbReference>
<accession>A0AAE0WEI5</accession>
<dbReference type="AlphaFoldDB" id="A0AAE0WEI5"/>
<gene>
    <name evidence="2" type="ORF">CHS0354_011062</name>
</gene>